<evidence type="ECO:0000313" key="4">
    <source>
        <dbReference type="Proteomes" id="UP001309705"/>
    </source>
</evidence>
<dbReference type="Pfam" id="PF07687">
    <property type="entry name" value="M20_dimer"/>
    <property type="match status" value="1"/>
</dbReference>
<dbReference type="PANTHER" id="PTHR11014">
    <property type="entry name" value="PEPTIDASE M20 FAMILY MEMBER"/>
    <property type="match status" value="1"/>
</dbReference>
<dbReference type="Gene3D" id="3.30.70.360">
    <property type="match status" value="1"/>
</dbReference>
<dbReference type="Pfam" id="PF01546">
    <property type="entry name" value="Peptidase_M20"/>
    <property type="match status" value="1"/>
</dbReference>
<protein>
    <submittedName>
        <fullName evidence="3">M20 aminoacylase family protein</fullName>
    </submittedName>
</protein>
<dbReference type="PIRSF" id="PIRSF005962">
    <property type="entry name" value="Pept_M20D_amidohydro"/>
    <property type="match status" value="1"/>
</dbReference>
<reference evidence="3 4" key="1">
    <citation type="journal article" date="2017" name="Int. J. Syst. Evol. Microbiol.">
        <title>Brenneria populi subsp. brevivirga subsp. nov. isolated from symptomatic bark of Populus x euramericana canker, and description of Brenneria populi subsp. populi subsp. nov.</title>
        <authorList>
            <person name="Zheng M.H."/>
            <person name="Piao C.G."/>
            <person name="Xue H."/>
            <person name="Guo M.W."/>
            <person name="Li Y."/>
        </authorList>
    </citation>
    <scope>NUCLEOTIDE SEQUENCE [LARGE SCALE GENOMIC DNA]</scope>
    <source>
        <strain evidence="3 4">D9-5</strain>
    </source>
</reference>
<evidence type="ECO:0000313" key="3">
    <source>
        <dbReference type="EMBL" id="MEC5343487.1"/>
    </source>
</evidence>
<dbReference type="EMBL" id="JAYWTM010000011">
    <property type="protein sequence ID" value="MEC5343487.1"/>
    <property type="molecule type" value="Genomic_DNA"/>
</dbReference>
<keyword evidence="1" id="KW-0378">Hydrolase</keyword>
<dbReference type="PANTHER" id="PTHR11014:SF63">
    <property type="entry name" value="METALLOPEPTIDASE, PUTATIVE (AFU_ORTHOLOGUE AFUA_6G09600)-RELATED"/>
    <property type="match status" value="1"/>
</dbReference>
<dbReference type="InterPro" id="IPR002933">
    <property type="entry name" value="Peptidase_M20"/>
</dbReference>
<evidence type="ECO:0000259" key="2">
    <source>
        <dbReference type="Pfam" id="PF07687"/>
    </source>
</evidence>
<comment type="caution">
    <text evidence="3">The sequence shown here is derived from an EMBL/GenBank/DDBJ whole genome shotgun (WGS) entry which is preliminary data.</text>
</comment>
<accession>A0ABU6JSI6</accession>
<keyword evidence="4" id="KW-1185">Reference proteome</keyword>
<dbReference type="RefSeq" id="WP_327618439.1">
    <property type="nucleotide sequence ID" value="NZ_JAYWTM010000011.1"/>
</dbReference>
<dbReference type="InterPro" id="IPR011650">
    <property type="entry name" value="Peptidase_M20_dimer"/>
</dbReference>
<dbReference type="InterPro" id="IPR036264">
    <property type="entry name" value="Bact_exopeptidase_dim_dom"/>
</dbReference>
<dbReference type="SUPFAM" id="SSF55031">
    <property type="entry name" value="Bacterial exopeptidase dimerisation domain"/>
    <property type="match status" value="1"/>
</dbReference>
<name>A0ABU6JSI6_9GAMM</name>
<organism evidence="3 4">
    <name type="scientific">Brenneria populi</name>
    <dbReference type="NCBI Taxonomy" id="1505588"/>
    <lineage>
        <taxon>Bacteria</taxon>
        <taxon>Pseudomonadati</taxon>
        <taxon>Pseudomonadota</taxon>
        <taxon>Gammaproteobacteria</taxon>
        <taxon>Enterobacterales</taxon>
        <taxon>Pectobacteriaceae</taxon>
        <taxon>Brenneria</taxon>
    </lineage>
</organism>
<proteinExistence type="predicted"/>
<dbReference type="NCBIfam" id="TIGR01891">
    <property type="entry name" value="amidohydrolases"/>
    <property type="match status" value="1"/>
</dbReference>
<evidence type="ECO:0000256" key="1">
    <source>
        <dbReference type="ARBA" id="ARBA00022801"/>
    </source>
</evidence>
<sequence>MPISQHLIAEATAWRHEFHANPELGYKEHATSKRVAELLASFGLQVHSGLGGTGIVATLEQGQGPTIGLRADMDALPITELGDISYRSHNKGVMHACGHDGHSAILLAAARYLSETRNFSGTVHFVFQPAEENLGGAYKMVADGLFERFPMDGIYALHNWPGLPVGHVALSSGVMMASLDSFEIVLTGKSCHAAMPENGADPIVAASQLILSLQTIPARRLSPQSSAVVSITQISGGEAINVIPEKVTLRGTLRCLQSDVRAKVKSLINEFVNELPRIFGVTGEISYYPGYPVTQNHEQEALNVRRAVSGVLGESKVHWQINPSMASEDFACMLEVCPGAYFWLGSDGATPSKPLHNAYYNFNDALIKPGVEVWTSLVETLLRKS</sequence>
<dbReference type="InterPro" id="IPR017439">
    <property type="entry name" value="Amidohydrolase"/>
</dbReference>
<dbReference type="CDD" id="cd05666">
    <property type="entry name" value="M20_Acy1-like"/>
    <property type="match status" value="1"/>
</dbReference>
<gene>
    <name evidence="3" type="ORF">VSX58_12875</name>
</gene>
<dbReference type="SUPFAM" id="SSF53187">
    <property type="entry name" value="Zn-dependent exopeptidases"/>
    <property type="match status" value="1"/>
</dbReference>
<dbReference type="Proteomes" id="UP001309705">
    <property type="component" value="Unassembled WGS sequence"/>
</dbReference>
<dbReference type="Gene3D" id="3.40.630.10">
    <property type="entry name" value="Zn peptidases"/>
    <property type="match status" value="1"/>
</dbReference>
<feature type="domain" description="Peptidase M20 dimerisation" evidence="2">
    <location>
        <begin position="180"/>
        <end position="275"/>
    </location>
</feature>